<dbReference type="EMBL" id="PPHD01046118">
    <property type="protein sequence ID" value="POI23797.1"/>
    <property type="molecule type" value="Genomic_DNA"/>
</dbReference>
<name>A0A2P4SI54_BAMTH</name>
<evidence type="ECO:0000313" key="2">
    <source>
        <dbReference type="EMBL" id="POI23797.1"/>
    </source>
</evidence>
<evidence type="ECO:0000313" key="3">
    <source>
        <dbReference type="Proteomes" id="UP000237246"/>
    </source>
</evidence>
<reference evidence="2 3" key="1">
    <citation type="submission" date="2018-01" db="EMBL/GenBank/DDBJ databases">
        <title>Comparison of the Chinese Bamboo Partridge and Red Junglefowl genome sequences highlights the importance of demography in genome evolution.</title>
        <authorList>
            <person name="Tiley G.P."/>
            <person name="Kimball R.T."/>
            <person name="Braun E.L."/>
            <person name="Burleigh J.G."/>
        </authorList>
    </citation>
    <scope>NUCLEOTIDE SEQUENCE [LARGE SCALE GENOMIC DNA]</scope>
    <source>
        <strain evidence="2">RTK389</strain>
        <tissue evidence="2">Blood</tissue>
    </source>
</reference>
<feature type="region of interest" description="Disordered" evidence="1">
    <location>
        <begin position="23"/>
        <end position="48"/>
    </location>
</feature>
<evidence type="ECO:0000256" key="1">
    <source>
        <dbReference type="SAM" id="MobiDB-lite"/>
    </source>
</evidence>
<gene>
    <name evidence="2" type="ORF">CIB84_012454</name>
</gene>
<sequence length="48" mass="5270">MLLEPTDCGSFISIGTKLMSKAQSTQGMERNMPQSFTSLTGMQRSTQL</sequence>
<dbReference type="Proteomes" id="UP000237246">
    <property type="component" value="Unassembled WGS sequence"/>
</dbReference>
<accession>A0A2P4SI54</accession>
<comment type="caution">
    <text evidence="2">The sequence shown here is derived from an EMBL/GenBank/DDBJ whole genome shotgun (WGS) entry which is preliminary data.</text>
</comment>
<organism evidence="2 3">
    <name type="scientific">Bambusicola thoracicus</name>
    <name type="common">Chinese bamboo-partridge</name>
    <name type="synonym">Perdix thoracica</name>
    <dbReference type="NCBI Taxonomy" id="9083"/>
    <lineage>
        <taxon>Eukaryota</taxon>
        <taxon>Metazoa</taxon>
        <taxon>Chordata</taxon>
        <taxon>Craniata</taxon>
        <taxon>Vertebrata</taxon>
        <taxon>Euteleostomi</taxon>
        <taxon>Archelosauria</taxon>
        <taxon>Archosauria</taxon>
        <taxon>Dinosauria</taxon>
        <taxon>Saurischia</taxon>
        <taxon>Theropoda</taxon>
        <taxon>Coelurosauria</taxon>
        <taxon>Aves</taxon>
        <taxon>Neognathae</taxon>
        <taxon>Galloanserae</taxon>
        <taxon>Galliformes</taxon>
        <taxon>Phasianidae</taxon>
        <taxon>Perdicinae</taxon>
        <taxon>Bambusicola</taxon>
    </lineage>
</organism>
<protein>
    <submittedName>
        <fullName evidence="2">Uncharacterized protein</fullName>
    </submittedName>
</protein>
<keyword evidence="3" id="KW-1185">Reference proteome</keyword>
<dbReference type="AlphaFoldDB" id="A0A2P4SI54"/>
<proteinExistence type="predicted"/>